<keyword evidence="11" id="KW-0378">Hydrolase</keyword>
<evidence type="ECO:0000256" key="13">
    <source>
        <dbReference type="ARBA" id="ARBA00022833"/>
    </source>
</evidence>
<evidence type="ECO:0000256" key="5">
    <source>
        <dbReference type="ARBA" id="ARBA00014116"/>
    </source>
</evidence>
<evidence type="ECO:0000256" key="16">
    <source>
        <dbReference type="ARBA" id="ARBA00023145"/>
    </source>
</evidence>
<protein>
    <recommendedName>
        <fullName evidence="5">Carboxypeptidase Q</fullName>
    </recommendedName>
    <alternativeName>
        <fullName evidence="20">Plasma glutamate carboxypeptidase</fullName>
    </alternativeName>
</protein>
<evidence type="ECO:0000313" key="23">
    <source>
        <dbReference type="EMBL" id="GLS82549.1"/>
    </source>
</evidence>
<keyword evidence="9" id="KW-0479">Metal-binding</keyword>
<dbReference type="EMBL" id="BSPO01000001">
    <property type="protein sequence ID" value="GLS82549.1"/>
    <property type="molecule type" value="Genomic_DNA"/>
</dbReference>
<evidence type="ECO:0000256" key="11">
    <source>
        <dbReference type="ARBA" id="ARBA00022801"/>
    </source>
</evidence>
<comment type="subunit">
    <text evidence="19">Homodimer. The monomeric form is inactive while the homodimer is active.</text>
</comment>
<keyword evidence="6" id="KW-0964">Secreted</keyword>
<organism evidence="23 24">
    <name type="scientific">Paraferrimonas haliotis</name>
    <dbReference type="NCBI Taxonomy" id="2013866"/>
    <lineage>
        <taxon>Bacteria</taxon>
        <taxon>Pseudomonadati</taxon>
        <taxon>Pseudomonadota</taxon>
        <taxon>Gammaproteobacteria</taxon>
        <taxon>Alteromonadales</taxon>
        <taxon>Ferrimonadaceae</taxon>
        <taxon>Paraferrimonas</taxon>
    </lineage>
</organism>
<feature type="chain" id="PRO_5041289715" description="Carboxypeptidase Q" evidence="21">
    <location>
        <begin position="27"/>
        <end position="467"/>
    </location>
</feature>
<keyword evidence="15" id="KW-0482">Metalloprotease</keyword>
<evidence type="ECO:0000259" key="22">
    <source>
        <dbReference type="Pfam" id="PF04389"/>
    </source>
</evidence>
<evidence type="ECO:0000256" key="8">
    <source>
        <dbReference type="ARBA" id="ARBA00022670"/>
    </source>
</evidence>
<keyword evidence="7" id="KW-0121">Carboxypeptidase</keyword>
<proteinExistence type="predicted"/>
<evidence type="ECO:0000256" key="3">
    <source>
        <dbReference type="ARBA" id="ARBA00004555"/>
    </source>
</evidence>
<evidence type="ECO:0000256" key="10">
    <source>
        <dbReference type="ARBA" id="ARBA00022729"/>
    </source>
</evidence>
<keyword evidence="13" id="KW-0862">Zinc</keyword>
<keyword evidence="8" id="KW-0645">Protease</keyword>
<evidence type="ECO:0000256" key="1">
    <source>
        <dbReference type="ARBA" id="ARBA00004240"/>
    </source>
</evidence>
<comment type="caution">
    <text evidence="23">The sequence shown here is derived from an EMBL/GenBank/DDBJ whole genome shotgun (WGS) entry which is preliminary data.</text>
</comment>
<feature type="domain" description="Peptidase M28" evidence="22">
    <location>
        <begin position="260"/>
        <end position="448"/>
    </location>
</feature>
<keyword evidence="16" id="KW-0865">Zymogen</keyword>
<keyword evidence="24" id="KW-1185">Reference proteome</keyword>
<dbReference type="GO" id="GO:0070573">
    <property type="term" value="F:metallodipeptidase activity"/>
    <property type="evidence" value="ECO:0007669"/>
    <property type="project" value="InterPro"/>
</dbReference>
<evidence type="ECO:0000256" key="15">
    <source>
        <dbReference type="ARBA" id="ARBA00023049"/>
    </source>
</evidence>
<dbReference type="Pfam" id="PF04389">
    <property type="entry name" value="Peptidase_M28"/>
    <property type="match status" value="1"/>
</dbReference>
<dbReference type="RefSeq" id="WP_095500040.1">
    <property type="nucleotide sequence ID" value="NZ_BSPO01000001.1"/>
</dbReference>
<accession>A0AA37WWL6</accession>
<dbReference type="Gene3D" id="3.40.630.10">
    <property type="entry name" value="Zn peptidases"/>
    <property type="match status" value="1"/>
</dbReference>
<dbReference type="GO" id="GO:0006508">
    <property type="term" value="P:proteolysis"/>
    <property type="evidence" value="ECO:0007669"/>
    <property type="project" value="UniProtKB-KW"/>
</dbReference>
<keyword evidence="12" id="KW-0256">Endoplasmic reticulum</keyword>
<keyword evidence="14" id="KW-0333">Golgi apparatus</keyword>
<feature type="signal peptide" evidence="21">
    <location>
        <begin position="1"/>
        <end position="26"/>
    </location>
</feature>
<dbReference type="Gene3D" id="3.50.30.30">
    <property type="match status" value="1"/>
</dbReference>
<dbReference type="GO" id="GO:0005764">
    <property type="term" value="C:lysosome"/>
    <property type="evidence" value="ECO:0007669"/>
    <property type="project" value="UniProtKB-SubCell"/>
</dbReference>
<dbReference type="AlphaFoldDB" id="A0AA37WWL6"/>
<dbReference type="InterPro" id="IPR039866">
    <property type="entry name" value="CPQ"/>
</dbReference>
<evidence type="ECO:0000256" key="12">
    <source>
        <dbReference type="ARBA" id="ARBA00022824"/>
    </source>
</evidence>
<dbReference type="PANTHER" id="PTHR12053">
    <property type="entry name" value="PROTEASE FAMILY M28 PLASMA GLUTAMATE CARBOXYPEPTIDASE-RELATED"/>
    <property type="match status" value="1"/>
</dbReference>
<keyword evidence="18" id="KW-0458">Lysosome</keyword>
<gene>
    <name evidence="23" type="ORF">GCM10007894_05260</name>
</gene>
<dbReference type="GO" id="GO:0046872">
    <property type="term" value="F:metal ion binding"/>
    <property type="evidence" value="ECO:0007669"/>
    <property type="project" value="UniProtKB-KW"/>
</dbReference>
<dbReference type="SUPFAM" id="SSF53187">
    <property type="entry name" value="Zn-dependent exopeptidases"/>
    <property type="match status" value="1"/>
</dbReference>
<evidence type="ECO:0000256" key="20">
    <source>
        <dbReference type="ARBA" id="ARBA00033328"/>
    </source>
</evidence>
<dbReference type="Proteomes" id="UP001157439">
    <property type="component" value="Unassembled WGS sequence"/>
</dbReference>
<keyword evidence="17" id="KW-0325">Glycoprotein</keyword>
<evidence type="ECO:0000256" key="14">
    <source>
        <dbReference type="ARBA" id="ARBA00023034"/>
    </source>
</evidence>
<sequence>MPKHVKKWFIFCLTILCSTTSIGVFAKIDNAKIKSLQQMSLESSLSYEIVESLTVEVGPRLPGSPADLKTVAWAEAKFKALNYDKIYKEPVEIPVWTRGAASAEITAPFPQPIVITALGGSVATPDEGIEAEIVRFDNIEQLQQADSKLVEGKIVFIDPITERHRTGKGYGKVVGARSKGAVESAKKGALAVVIRSIGTDSDRFAHTGMMRYSDDTIKIPAAAMSVPDANQVNAMLDRGQPVRIKMNLSPASKGVASSYNVIGEITGSTYPDEIILLGAHHDSWDEGTGALDDGAGVGIVMATGALIKKHSVQPKRTIRVVLYAAEEIGLIGGKAYAKAHEKELDKHRFALESDFGAGLIWRLDTRVNPAALEDMKNIARMLEPLGIEMGHNNAGGGPDISMLPGYGVPVINLQQDGSDYFDYHHTPNDTLDKIDPAKIAQNTTAWVTFAVMAAEVDAQLRPIPERK</sequence>
<keyword evidence="10 21" id="KW-0732">Signal</keyword>
<dbReference type="GO" id="GO:0004180">
    <property type="term" value="F:carboxypeptidase activity"/>
    <property type="evidence" value="ECO:0007669"/>
    <property type="project" value="UniProtKB-KW"/>
</dbReference>
<dbReference type="GO" id="GO:0005576">
    <property type="term" value="C:extracellular region"/>
    <property type="evidence" value="ECO:0007669"/>
    <property type="project" value="UniProtKB-SubCell"/>
</dbReference>
<evidence type="ECO:0000256" key="2">
    <source>
        <dbReference type="ARBA" id="ARBA00004371"/>
    </source>
</evidence>
<evidence type="ECO:0000256" key="9">
    <source>
        <dbReference type="ARBA" id="ARBA00022723"/>
    </source>
</evidence>
<evidence type="ECO:0000256" key="6">
    <source>
        <dbReference type="ARBA" id="ARBA00022525"/>
    </source>
</evidence>
<dbReference type="PANTHER" id="PTHR12053:SF3">
    <property type="entry name" value="CARBOXYPEPTIDASE Q"/>
    <property type="match status" value="1"/>
</dbReference>
<reference evidence="23 24" key="1">
    <citation type="journal article" date="2014" name="Int. J. Syst. Evol. Microbiol.">
        <title>Complete genome sequence of Corynebacterium casei LMG S-19264T (=DSM 44701T), isolated from a smear-ripened cheese.</title>
        <authorList>
            <consortium name="US DOE Joint Genome Institute (JGI-PGF)"/>
            <person name="Walter F."/>
            <person name="Albersmeier A."/>
            <person name="Kalinowski J."/>
            <person name="Ruckert C."/>
        </authorList>
    </citation>
    <scope>NUCLEOTIDE SEQUENCE [LARGE SCALE GENOMIC DNA]</scope>
    <source>
        <strain evidence="23 24">NBRC 112785</strain>
    </source>
</reference>
<name>A0AA37WWL6_9GAMM</name>
<evidence type="ECO:0000256" key="7">
    <source>
        <dbReference type="ARBA" id="ARBA00022645"/>
    </source>
</evidence>
<evidence type="ECO:0000256" key="18">
    <source>
        <dbReference type="ARBA" id="ARBA00023228"/>
    </source>
</evidence>
<evidence type="ECO:0000256" key="4">
    <source>
        <dbReference type="ARBA" id="ARBA00004613"/>
    </source>
</evidence>
<evidence type="ECO:0000313" key="24">
    <source>
        <dbReference type="Proteomes" id="UP001157439"/>
    </source>
</evidence>
<evidence type="ECO:0000256" key="19">
    <source>
        <dbReference type="ARBA" id="ARBA00025833"/>
    </source>
</evidence>
<evidence type="ECO:0000256" key="17">
    <source>
        <dbReference type="ARBA" id="ARBA00023180"/>
    </source>
</evidence>
<comment type="subcellular location">
    <subcellularLocation>
        <location evidence="1">Endoplasmic reticulum</location>
    </subcellularLocation>
    <subcellularLocation>
        <location evidence="3">Golgi apparatus</location>
    </subcellularLocation>
    <subcellularLocation>
        <location evidence="2">Lysosome</location>
    </subcellularLocation>
    <subcellularLocation>
        <location evidence="4">Secreted</location>
    </subcellularLocation>
</comment>
<evidence type="ECO:0000256" key="21">
    <source>
        <dbReference type="SAM" id="SignalP"/>
    </source>
</evidence>
<dbReference type="InterPro" id="IPR007484">
    <property type="entry name" value="Peptidase_M28"/>
</dbReference>